<comment type="caution">
    <text evidence="5">The sequence shown here is derived from an EMBL/GenBank/DDBJ whole genome shotgun (WGS) entry which is preliminary data.</text>
</comment>
<evidence type="ECO:0000259" key="4">
    <source>
        <dbReference type="SMART" id="SM00881"/>
    </source>
</evidence>
<dbReference type="PIRSF" id="PIRSF500176">
    <property type="entry name" value="L_ASNase"/>
    <property type="match status" value="1"/>
</dbReference>
<dbReference type="EMBL" id="BARS01039856">
    <property type="protein sequence ID" value="GAG23753.1"/>
    <property type="molecule type" value="Genomic_DNA"/>
</dbReference>
<dbReference type="InterPro" id="IPR003781">
    <property type="entry name" value="CoA-bd"/>
</dbReference>
<gene>
    <name evidence="5" type="ORF">S01H1_60836</name>
</gene>
<keyword evidence="1" id="KW-0436">Ligase</keyword>
<sequence>MLKNMLSIFFYPESIAIIGATADPKKFGNAVTTNILKNKNLTSKVYLISHGSKEIEGIKTYKSILDISDEIDIAIILVPANIVESIVDQCIEKKVKGIIIVTSGFGEIDEEGKEKEKIIVNKCKEAGIRVIGPNCVG</sequence>
<organism evidence="5">
    <name type="scientific">marine sediment metagenome</name>
    <dbReference type="NCBI Taxonomy" id="412755"/>
    <lineage>
        <taxon>unclassified sequences</taxon>
        <taxon>metagenomes</taxon>
        <taxon>ecological metagenomes</taxon>
    </lineage>
</organism>
<name>X0WGU9_9ZZZZ</name>
<feature type="domain" description="CoA-binding" evidence="4">
    <location>
        <begin position="9"/>
        <end position="105"/>
    </location>
</feature>
<dbReference type="InterPro" id="IPR036291">
    <property type="entry name" value="NAD(P)-bd_dom_sf"/>
</dbReference>
<evidence type="ECO:0000256" key="1">
    <source>
        <dbReference type="ARBA" id="ARBA00022598"/>
    </source>
</evidence>
<dbReference type="PIRSF" id="PIRSF001220">
    <property type="entry name" value="L-ASNase_gatD"/>
    <property type="match status" value="1"/>
</dbReference>
<dbReference type="Pfam" id="PF13380">
    <property type="entry name" value="CoA_binding_2"/>
    <property type="match status" value="1"/>
</dbReference>
<dbReference type="InterPro" id="IPR051538">
    <property type="entry name" value="Acyl-CoA_Synth/Transferase"/>
</dbReference>
<evidence type="ECO:0000256" key="3">
    <source>
        <dbReference type="ARBA" id="ARBA00022840"/>
    </source>
</evidence>
<protein>
    <recommendedName>
        <fullName evidence="4">CoA-binding domain-containing protein</fullName>
    </recommendedName>
</protein>
<feature type="non-terminal residue" evidence="5">
    <location>
        <position position="137"/>
    </location>
</feature>
<dbReference type="AlphaFoldDB" id="X0WGU9"/>
<accession>X0WGU9</accession>
<dbReference type="PANTHER" id="PTHR43334">
    <property type="entry name" value="ACETATE--COA LIGASE [ADP-FORMING]"/>
    <property type="match status" value="1"/>
</dbReference>
<keyword evidence="3" id="KW-0067">ATP-binding</keyword>
<reference evidence="5" key="1">
    <citation type="journal article" date="2014" name="Front. Microbiol.">
        <title>High frequency of phylogenetically diverse reductive dehalogenase-homologous genes in deep subseafloor sedimentary metagenomes.</title>
        <authorList>
            <person name="Kawai M."/>
            <person name="Futagami T."/>
            <person name="Toyoda A."/>
            <person name="Takaki Y."/>
            <person name="Nishi S."/>
            <person name="Hori S."/>
            <person name="Arai W."/>
            <person name="Tsubouchi T."/>
            <person name="Morono Y."/>
            <person name="Uchiyama I."/>
            <person name="Ito T."/>
            <person name="Fujiyama A."/>
            <person name="Inagaki F."/>
            <person name="Takami H."/>
        </authorList>
    </citation>
    <scope>NUCLEOTIDE SEQUENCE</scope>
    <source>
        <strain evidence="5">Expedition CK06-06</strain>
    </source>
</reference>
<dbReference type="SUPFAM" id="SSF51735">
    <property type="entry name" value="NAD(P)-binding Rossmann-fold domains"/>
    <property type="match status" value="1"/>
</dbReference>
<dbReference type="SMART" id="SM00881">
    <property type="entry name" value="CoA_binding"/>
    <property type="match status" value="1"/>
</dbReference>
<dbReference type="Gene3D" id="3.40.50.720">
    <property type="entry name" value="NAD(P)-binding Rossmann-like Domain"/>
    <property type="match status" value="1"/>
</dbReference>
<proteinExistence type="predicted"/>
<dbReference type="GO" id="GO:0016874">
    <property type="term" value="F:ligase activity"/>
    <property type="evidence" value="ECO:0007669"/>
    <property type="project" value="UniProtKB-KW"/>
</dbReference>
<dbReference type="GO" id="GO:0005524">
    <property type="term" value="F:ATP binding"/>
    <property type="evidence" value="ECO:0007669"/>
    <property type="project" value="UniProtKB-KW"/>
</dbReference>
<evidence type="ECO:0000256" key="2">
    <source>
        <dbReference type="ARBA" id="ARBA00022741"/>
    </source>
</evidence>
<evidence type="ECO:0000313" key="5">
    <source>
        <dbReference type="EMBL" id="GAG23753.1"/>
    </source>
</evidence>
<keyword evidence="2" id="KW-0547">Nucleotide-binding</keyword>
<dbReference type="PANTHER" id="PTHR43334:SF1">
    <property type="entry name" value="3-HYDROXYPROPIONATE--COA LIGASE [ADP-FORMING]"/>
    <property type="match status" value="1"/>
</dbReference>
<dbReference type="InterPro" id="IPR006034">
    <property type="entry name" value="Asparaginase/glutaminase-like"/>
</dbReference>